<keyword evidence="2" id="KW-0548">Nucleotidyltransferase</keyword>
<evidence type="ECO:0000259" key="1">
    <source>
        <dbReference type="Pfam" id="PF13966"/>
    </source>
</evidence>
<organism evidence="2 3">
    <name type="scientific">Tanacetum coccineum</name>
    <dbReference type="NCBI Taxonomy" id="301880"/>
    <lineage>
        <taxon>Eukaryota</taxon>
        <taxon>Viridiplantae</taxon>
        <taxon>Streptophyta</taxon>
        <taxon>Embryophyta</taxon>
        <taxon>Tracheophyta</taxon>
        <taxon>Spermatophyta</taxon>
        <taxon>Magnoliopsida</taxon>
        <taxon>eudicotyledons</taxon>
        <taxon>Gunneridae</taxon>
        <taxon>Pentapetalae</taxon>
        <taxon>asterids</taxon>
        <taxon>campanulids</taxon>
        <taxon>Asterales</taxon>
        <taxon>Asteraceae</taxon>
        <taxon>Asteroideae</taxon>
        <taxon>Anthemideae</taxon>
        <taxon>Anthemidinae</taxon>
        <taxon>Tanacetum</taxon>
    </lineage>
</organism>
<dbReference type="InterPro" id="IPR026960">
    <property type="entry name" value="RVT-Znf"/>
</dbReference>
<dbReference type="Proteomes" id="UP001151760">
    <property type="component" value="Unassembled WGS sequence"/>
</dbReference>
<proteinExistence type="predicted"/>
<reference evidence="2" key="2">
    <citation type="submission" date="2022-01" db="EMBL/GenBank/DDBJ databases">
        <authorList>
            <person name="Yamashiro T."/>
            <person name="Shiraishi A."/>
            <person name="Satake H."/>
            <person name="Nakayama K."/>
        </authorList>
    </citation>
    <scope>NUCLEOTIDE SEQUENCE</scope>
</reference>
<keyword evidence="2" id="KW-0695">RNA-directed DNA polymerase</keyword>
<dbReference type="EMBL" id="BQNB010021580">
    <property type="protein sequence ID" value="GJU07871.1"/>
    <property type="molecule type" value="Genomic_DNA"/>
</dbReference>
<keyword evidence="3" id="KW-1185">Reference proteome</keyword>
<evidence type="ECO:0000313" key="3">
    <source>
        <dbReference type="Proteomes" id="UP001151760"/>
    </source>
</evidence>
<dbReference type="PANTHER" id="PTHR36617:SF16">
    <property type="entry name" value="OS04G0516500 PROTEIN"/>
    <property type="match status" value="1"/>
</dbReference>
<comment type="caution">
    <text evidence="2">The sequence shown here is derived from an EMBL/GenBank/DDBJ whole genome shotgun (WGS) entry which is preliminary data.</text>
</comment>
<name>A0ABQ5J5Q3_9ASTR</name>
<accession>A0ABQ5J5Q3</accession>
<protein>
    <submittedName>
        <fullName evidence="2">RNA-directed DNA polymerase, eukaryota</fullName>
    </submittedName>
</protein>
<dbReference type="GO" id="GO:0003964">
    <property type="term" value="F:RNA-directed DNA polymerase activity"/>
    <property type="evidence" value="ECO:0007669"/>
    <property type="project" value="UniProtKB-KW"/>
</dbReference>
<feature type="domain" description="Reverse transcriptase zinc-binding" evidence="1">
    <location>
        <begin position="118"/>
        <end position="182"/>
    </location>
</feature>
<reference evidence="2" key="1">
    <citation type="journal article" date="2022" name="Int. J. Mol. Sci.">
        <title>Draft Genome of Tanacetum Coccineum: Genomic Comparison of Closely Related Tanacetum-Family Plants.</title>
        <authorList>
            <person name="Yamashiro T."/>
            <person name="Shiraishi A."/>
            <person name="Nakayama K."/>
            <person name="Satake H."/>
        </authorList>
    </citation>
    <scope>NUCLEOTIDE SEQUENCE</scope>
</reference>
<dbReference type="PANTHER" id="PTHR36617">
    <property type="entry name" value="PROTEIN, PUTATIVE-RELATED"/>
    <property type="match status" value="1"/>
</dbReference>
<keyword evidence="2" id="KW-0808">Transferase</keyword>
<dbReference type="Pfam" id="PF13966">
    <property type="entry name" value="zf-RVT"/>
    <property type="match status" value="1"/>
</dbReference>
<gene>
    <name evidence="2" type="ORF">Tco_1124301</name>
</gene>
<sequence>MKKKVGNGVHTSFWEDSWINDIPLSQSYPRLYALENRKHITVAEKISEATLIASFRRAPRGGVEEDQFIQLVELVDSVILSNSNDRWVWLLDPSGEYSVSSARTYIDDLLLPTVGSPTRWAKVVPIKINIFAWKVCLDKLPTRLNLSLRGIDIPSIVCPNCSLAGESCSHLFFSCSMARLLWRKVARWWDFDIPEFSSYEE</sequence>
<evidence type="ECO:0000313" key="2">
    <source>
        <dbReference type="EMBL" id="GJU07871.1"/>
    </source>
</evidence>